<name>A0A1M5XCH6_9BACT</name>
<gene>
    <name evidence="2" type="ORF">SAMN04488109_6396</name>
</gene>
<evidence type="ECO:0000313" key="3">
    <source>
        <dbReference type="Proteomes" id="UP000184212"/>
    </source>
</evidence>
<dbReference type="Gene3D" id="3.90.79.10">
    <property type="entry name" value="Nucleoside Triphosphate Pyrophosphohydrolase"/>
    <property type="match status" value="1"/>
</dbReference>
<organism evidence="2 3">
    <name type="scientific">Chryseolinea serpens</name>
    <dbReference type="NCBI Taxonomy" id="947013"/>
    <lineage>
        <taxon>Bacteria</taxon>
        <taxon>Pseudomonadati</taxon>
        <taxon>Bacteroidota</taxon>
        <taxon>Cytophagia</taxon>
        <taxon>Cytophagales</taxon>
        <taxon>Fulvivirgaceae</taxon>
        <taxon>Chryseolinea</taxon>
    </lineage>
</organism>
<dbReference type="AlphaFoldDB" id="A0A1M5XCH6"/>
<evidence type="ECO:0000259" key="1">
    <source>
        <dbReference type="PROSITE" id="PS51462"/>
    </source>
</evidence>
<dbReference type="PANTHER" id="PTHR43736:SF1">
    <property type="entry name" value="DIHYDRONEOPTERIN TRIPHOSPHATE DIPHOSPHATASE"/>
    <property type="match status" value="1"/>
</dbReference>
<sequence>MNNIGVIVARFQTPYLHEGHKSIIETVQQNHNKTVIVLGVSPVLGSRRNPLDFPTREKMIKKEYPDMVVLPLSDHPLDTRWTQTLDHLLTSTFPGSTFTLYGSRDSFMTSYSGNKKVVALPEQGKHNSTALREKFSDRVMDAEAFRSGIIYAYANTYLKVYPTVDIAVFRDNRKEILLGKKDIDNQWRLLGGFSDPTDDSFEMAAQRELREECGPIEITTMQYETSQRLDDWRYRTEGDKIVTTLFSTDFISGDPKGSDDIASVEWFPMDKIQNMMDAHEVLDTHFPLLQFLLKKYAK</sequence>
<dbReference type="Gene3D" id="3.40.50.620">
    <property type="entry name" value="HUPs"/>
    <property type="match status" value="1"/>
</dbReference>
<accession>A0A1M5XCH6</accession>
<keyword evidence="2" id="KW-0808">Transferase</keyword>
<keyword evidence="2" id="KW-0378">Hydrolase</keyword>
<dbReference type="EMBL" id="FQWQ01000006">
    <property type="protein sequence ID" value="SHH97545.1"/>
    <property type="molecule type" value="Genomic_DNA"/>
</dbReference>
<dbReference type="SUPFAM" id="SSF55811">
    <property type="entry name" value="Nudix"/>
    <property type="match status" value="1"/>
</dbReference>
<dbReference type="GO" id="GO:0016787">
    <property type="term" value="F:hydrolase activity"/>
    <property type="evidence" value="ECO:0007669"/>
    <property type="project" value="UniProtKB-KW"/>
</dbReference>
<protein>
    <submittedName>
        <fullName evidence="2">Bifunctional NMN adenylyltransferase/nudix hydrolase</fullName>
    </submittedName>
</protein>
<dbReference type="Proteomes" id="UP000184212">
    <property type="component" value="Unassembled WGS sequence"/>
</dbReference>
<dbReference type="InterPro" id="IPR014729">
    <property type="entry name" value="Rossmann-like_a/b/a_fold"/>
</dbReference>
<dbReference type="SUPFAM" id="SSF52374">
    <property type="entry name" value="Nucleotidylyl transferase"/>
    <property type="match status" value="1"/>
</dbReference>
<dbReference type="PANTHER" id="PTHR43736">
    <property type="entry name" value="ADP-RIBOSE PYROPHOSPHATASE"/>
    <property type="match status" value="1"/>
</dbReference>
<dbReference type="PROSITE" id="PS51462">
    <property type="entry name" value="NUDIX"/>
    <property type="match status" value="1"/>
</dbReference>
<feature type="domain" description="Nudix hydrolase" evidence="1">
    <location>
        <begin position="159"/>
        <end position="289"/>
    </location>
</feature>
<dbReference type="Pfam" id="PF00293">
    <property type="entry name" value="NUDIX"/>
    <property type="match status" value="1"/>
</dbReference>
<reference evidence="2 3" key="1">
    <citation type="submission" date="2016-11" db="EMBL/GenBank/DDBJ databases">
        <authorList>
            <person name="Jaros S."/>
            <person name="Januszkiewicz K."/>
            <person name="Wedrychowicz H."/>
        </authorList>
    </citation>
    <scope>NUCLEOTIDE SEQUENCE [LARGE SCALE GENOMIC DNA]</scope>
    <source>
        <strain evidence="2 3">DSM 24574</strain>
    </source>
</reference>
<dbReference type="STRING" id="947013.SAMN04488109_6396"/>
<proteinExistence type="predicted"/>
<dbReference type="InterPro" id="IPR015797">
    <property type="entry name" value="NUDIX_hydrolase-like_dom_sf"/>
</dbReference>
<dbReference type="RefSeq" id="WP_073142708.1">
    <property type="nucleotide sequence ID" value="NZ_FQWQ01000006.1"/>
</dbReference>
<dbReference type="GO" id="GO:0016779">
    <property type="term" value="F:nucleotidyltransferase activity"/>
    <property type="evidence" value="ECO:0007669"/>
    <property type="project" value="UniProtKB-KW"/>
</dbReference>
<keyword evidence="2" id="KW-0548">Nucleotidyltransferase</keyword>
<keyword evidence="3" id="KW-1185">Reference proteome</keyword>
<evidence type="ECO:0000313" key="2">
    <source>
        <dbReference type="EMBL" id="SHH97545.1"/>
    </source>
</evidence>
<dbReference type="OrthoDB" id="636676at2"/>
<dbReference type="InterPro" id="IPR000086">
    <property type="entry name" value="NUDIX_hydrolase_dom"/>
</dbReference>